<gene>
    <name evidence="8" type="ORF">EWH70_14475</name>
</gene>
<evidence type="ECO:0000313" key="8">
    <source>
        <dbReference type="EMBL" id="RZQ63611.1"/>
    </source>
</evidence>
<evidence type="ECO:0000259" key="7">
    <source>
        <dbReference type="Pfam" id="PF14759"/>
    </source>
</evidence>
<comment type="cofactor">
    <cofactor evidence="1">
        <name>FAD</name>
        <dbReference type="ChEBI" id="CHEBI:57692"/>
    </cofactor>
</comment>
<dbReference type="EMBL" id="SFCC01000006">
    <property type="protein sequence ID" value="RZQ63611.1"/>
    <property type="molecule type" value="Genomic_DNA"/>
</dbReference>
<evidence type="ECO:0000256" key="4">
    <source>
        <dbReference type="ARBA" id="ARBA00023002"/>
    </source>
</evidence>
<comment type="caution">
    <text evidence="8">The sequence shown here is derived from an EMBL/GenBank/DDBJ whole genome shotgun (WGS) entry which is preliminary data.</text>
</comment>
<reference evidence="8 9" key="1">
    <citation type="submission" date="2019-02" db="EMBL/GenBank/DDBJ databases">
        <title>Draft genome sequence of Amycolatopsis sp. 8-3EHSu isolated from roots of Suaeda maritima.</title>
        <authorList>
            <person name="Duangmal K."/>
            <person name="Chantavorakit T."/>
        </authorList>
    </citation>
    <scope>NUCLEOTIDE SEQUENCE [LARGE SCALE GENOMIC DNA]</scope>
    <source>
        <strain evidence="8 9">8-3EHSu</strain>
    </source>
</reference>
<dbReference type="Pfam" id="PF14759">
    <property type="entry name" value="Reductase_C"/>
    <property type="match status" value="1"/>
</dbReference>
<evidence type="ECO:0000256" key="5">
    <source>
        <dbReference type="SAM" id="MobiDB-lite"/>
    </source>
</evidence>
<organism evidence="8 9">
    <name type="scientific">Amycolatopsis suaedae</name>
    <dbReference type="NCBI Taxonomy" id="2510978"/>
    <lineage>
        <taxon>Bacteria</taxon>
        <taxon>Bacillati</taxon>
        <taxon>Actinomycetota</taxon>
        <taxon>Actinomycetes</taxon>
        <taxon>Pseudonocardiales</taxon>
        <taxon>Pseudonocardiaceae</taxon>
        <taxon>Amycolatopsis</taxon>
    </lineage>
</organism>
<dbReference type="Pfam" id="PF07992">
    <property type="entry name" value="Pyr_redox_2"/>
    <property type="match status" value="1"/>
</dbReference>
<dbReference type="PRINTS" id="PR00411">
    <property type="entry name" value="PNDRDTASEI"/>
</dbReference>
<feature type="domain" description="Reductase C-terminal" evidence="7">
    <location>
        <begin position="346"/>
        <end position="407"/>
    </location>
</feature>
<feature type="region of interest" description="Disordered" evidence="5">
    <location>
        <begin position="152"/>
        <end position="174"/>
    </location>
</feature>
<keyword evidence="4" id="KW-0560">Oxidoreductase</keyword>
<dbReference type="PANTHER" id="PTHR43557">
    <property type="entry name" value="APOPTOSIS-INDUCING FACTOR 1"/>
    <property type="match status" value="1"/>
</dbReference>
<evidence type="ECO:0000256" key="1">
    <source>
        <dbReference type="ARBA" id="ARBA00001974"/>
    </source>
</evidence>
<dbReference type="Gene3D" id="3.50.50.60">
    <property type="entry name" value="FAD/NAD(P)-binding domain"/>
    <property type="match status" value="4"/>
</dbReference>
<dbReference type="Proteomes" id="UP000292003">
    <property type="component" value="Unassembled WGS sequence"/>
</dbReference>
<keyword evidence="2" id="KW-0285">Flavoprotein</keyword>
<dbReference type="PRINTS" id="PR00368">
    <property type="entry name" value="FADPNR"/>
</dbReference>
<dbReference type="PANTHER" id="PTHR43557:SF2">
    <property type="entry name" value="RIESKE DOMAIN-CONTAINING PROTEIN-RELATED"/>
    <property type="match status" value="1"/>
</dbReference>
<dbReference type="RefSeq" id="WP_130475862.1">
    <property type="nucleotide sequence ID" value="NZ_SFCC01000006.1"/>
</dbReference>
<dbReference type="SUPFAM" id="SSF51905">
    <property type="entry name" value="FAD/NAD(P)-binding domain"/>
    <property type="match status" value="2"/>
</dbReference>
<evidence type="ECO:0000256" key="2">
    <source>
        <dbReference type="ARBA" id="ARBA00022630"/>
    </source>
</evidence>
<dbReference type="GO" id="GO:0005737">
    <property type="term" value="C:cytoplasm"/>
    <property type="evidence" value="ECO:0007669"/>
    <property type="project" value="TreeGrafter"/>
</dbReference>
<sequence>MTFESITVVGASLAGLRTAQELRAGGFDGRLVLVGDEPHRPYDRPPLSKDFLLGVVDEQGIELAGADELLDLGAQWYLGTRAAGLDTGAGAVLLADGTSITTDAVVVATGGRPRTLAGQENHPSVHTLRTLDDAIALRRALGVGPVGVWTDEPKARAASDGEEGRRRLGGPEPARAERGQLNTVVIGAGFIGAEVASACRTLGHSVTVVEAAPVPLAGVLGEPMAAVVAGLHADHGVRLVAGAGVAGLTAAGVDLADGTHLPADVVVVGVGMLPNVEWLASSGLDVARGVRVDAGGRTANPAVYAAGDVAVYPGCHGGHWTSAGDQARVVAANLLAGEQRYQRPGYFWSDQYGVRVQFAGSAAGHDRVEVVEGSVDDRRFVATYHRGDRLVGVLGMDSPRPFTRLRRQLVPVELPA</sequence>
<dbReference type="InterPro" id="IPR016156">
    <property type="entry name" value="FAD/NAD-linked_Rdtase_dimer_sf"/>
</dbReference>
<dbReference type="SUPFAM" id="SSF55424">
    <property type="entry name" value="FAD/NAD-linked reductases, dimerisation (C-terminal) domain"/>
    <property type="match status" value="1"/>
</dbReference>
<feature type="domain" description="FAD/NAD(P)-binding" evidence="6">
    <location>
        <begin position="6"/>
        <end position="326"/>
    </location>
</feature>
<dbReference type="InterPro" id="IPR050446">
    <property type="entry name" value="FAD-oxidoreductase/Apoptosis"/>
</dbReference>
<dbReference type="InterPro" id="IPR036188">
    <property type="entry name" value="FAD/NAD-bd_sf"/>
</dbReference>
<evidence type="ECO:0000256" key="3">
    <source>
        <dbReference type="ARBA" id="ARBA00022827"/>
    </source>
</evidence>
<evidence type="ECO:0000313" key="9">
    <source>
        <dbReference type="Proteomes" id="UP000292003"/>
    </source>
</evidence>
<dbReference type="AlphaFoldDB" id="A0A4Q7J7G4"/>
<dbReference type="GO" id="GO:0016651">
    <property type="term" value="F:oxidoreductase activity, acting on NAD(P)H"/>
    <property type="evidence" value="ECO:0007669"/>
    <property type="project" value="TreeGrafter"/>
</dbReference>
<dbReference type="InterPro" id="IPR023753">
    <property type="entry name" value="FAD/NAD-binding_dom"/>
</dbReference>
<proteinExistence type="predicted"/>
<keyword evidence="3" id="KW-0274">FAD</keyword>
<name>A0A4Q7J7G4_9PSEU</name>
<accession>A0A4Q7J7G4</accession>
<dbReference type="OrthoDB" id="4475657at2"/>
<protein>
    <submittedName>
        <fullName evidence="8">NAD(P)/FAD-dependent oxidoreductase</fullName>
    </submittedName>
</protein>
<dbReference type="Gene3D" id="3.30.390.30">
    <property type="match status" value="1"/>
</dbReference>
<evidence type="ECO:0000259" key="6">
    <source>
        <dbReference type="Pfam" id="PF07992"/>
    </source>
</evidence>
<keyword evidence="9" id="KW-1185">Reference proteome</keyword>
<dbReference type="InterPro" id="IPR028202">
    <property type="entry name" value="Reductase_C"/>
</dbReference>
<feature type="compositionally biased region" description="Basic and acidic residues" evidence="5">
    <location>
        <begin position="152"/>
        <end position="166"/>
    </location>
</feature>